<sequence length="34" mass="3491">ALATMVGALAQAREAGIDGATLQDALSFIDWANE</sequence>
<dbReference type="Proteomes" id="UP000186098">
    <property type="component" value="Unassembled WGS sequence"/>
</dbReference>
<name>A0A1N7M543_9RHOB</name>
<evidence type="ECO:0000313" key="2">
    <source>
        <dbReference type="Proteomes" id="UP000186098"/>
    </source>
</evidence>
<reference evidence="2" key="1">
    <citation type="submission" date="2017-01" db="EMBL/GenBank/DDBJ databases">
        <authorList>
            <person name="Varghese N."/>
            <person name="Submissions S."/>
        </authorList>
    </citation>
    <scope>NUCLEOTIDE SEQUENCE [LARGE SCALE GENOMIC DNA]</scope>
    <source>
        <strain evidence="2">DSM 18714</strain>
    </source>
</reference>
<evidence type="ECO:0000313" key="1">
    <source>
        <dbReference type="EMBL" id="SIS81163.1"/>
    </source>
</evidence>
<proteinExistence type="predicted"/>
<protein>
    <submittedName>
        <fullName evidence="1">Uncharacterized protein</fullName>
    </submittedName>
</protein>
<dbReference type="EMBL" id="FTOM01000005">
    <property type="protein sequence ID" value="SIS81163.1"/>
    <property type="molecule type" value="Genomic_DNA"/>
</dbReference>
<gene>
    <name evidence="1" type="ORF">SAMN05421795_105201</name>
</gene>
<keyword evidence="2" id="KW-1185">Reference proteome</keyword>
<feature type="non-terminal residue" evidence="1">
    <location>
        <position position="1"/>
    </location>
</feature>
<dbReference type="AlphaFoldDB" id="A0A1N7M543"/>
<organism evidence="1 2">
    <name type="scientific">Phaeovulum vinaykumarii</name>
    <dbReference type="NCBI Taxonomy" id="407234"/>
    <lineage>
        <taxon>Bacteria</taxon>
        <taxon>Pseudomonadati</taxon>
        <taxon>Pseudomonadota</taxon>
        <taxon>Alphaproteobacteria</taxon>
        <taxon>Rhodobacterales</taxon>
        <taxon>Paracoccaceae</taxon>
        <taxon>Phaeovulum</taxon>
    </lineage>
</organism>
<accession>A0A1N7M543</accession>